<accession>A0A1E7ER23</accession>
<feature type="compositionally biased region" description="Low complexity" evidence="2">
    <location>
        <begin position="414"/>
        <end position="428"/>
    </location>
</feature>
<feature type="coiled-coil region" evidence="1">
    <location>
        <begin position="141"/>
        <end position="175"/>
    </location>
</feature>
<protein>
    <submittedName>
        <fullName evidence="3">Uncharacterized protein</fullName>
    </submittedName>
</protein>
<feature type="region of interest" description="Disordered" evidence="2">
    <location>
        <begin position="401"/>
        <end position="472"/>
    </location>
</feature>
<keyword evidence="1" id="KW-0175">Coiled coil</keyword>
<feature type="region of interest" description="Disordered" evidence="2">
    <location>
        <begin position="180"/>
        <end position="376"/>
    </location>
</feature>
<evidence type="ECO:0000313" key="4">
    <source>
        <dbReference type="Proteomes" id="UP000095751"/>
    </source>
</evidence>
<feature type="compositionally biased region" description="Polar residues" evidence="2">
    <location>
        <begin position="180"/>
        <end position="197"/>
    </location>
</feature>
<proteinExistence type="predicted"/>
<reference evidence="3 4" key="1">
    <citation type="submission" date="2016-09" db="EMBL/GenBank/DDBJ databases">
        <title>Extensive genetic diversity and differential bi-allelic expression allows diatom success in the polar Southern Ocean.</title>
        <authorList>
            <consortium name="DOE Joint Genome Institute"/>
            <person name="Mock T."/>
            <person name="Otillar R.P."/>
            <person name="Strauss J."/>
            <person name="Dupont C."/>
            <person name="Frickenhaus S."/>
            <person name="Maumus F."/>
            <person name="Mcmullan M."/>
            <person name="Sanges R."/>
            <person name="Schmutz J."/>
            <person name="Toseland A."/>
            <person name="Valas R."/>
            <person name="Veluchamy A."/>
            <person name="Ward B.J."/>
            <person name="Allen A."/>
            <person name="Barry K."/>
            <person name="Falciatore A."/>
            <person name="Ferrante M."/>
            <person name="Fortunato A.E."/>
            <person name="Gloeckner G."/>
            <person name="Gruber A."/>
            <person name="Hipkin R."/>
            <person name="Janech M."/>
            <person name="Kroth P."/>
            <person name="Leese F."/>
            <person name="Lindquist E."/>
            <person name="Lyon B.R."/>
            <person name="Martin J."/>
            <person name="Mayer C."/>
            <person name="Parker M."/>
            <person name="Quesneville H."/>
            <person name="Raymond J."/>
            <person name="Uhlig C."/>
            <person name="Valentin K.U."/>
            <person name="Worden A.Z."/>
            <person name="Armbrust E.V."/>
            <person name="Bowler C."/>
            <person name="Green B."/>
            <person name="Moulton V."/>
            <person name="Van Oosterhout C."/>
            <person name="Grigoriev I."/>
        </authorList>
    </citation>
    <scope>NUCLEOTIDE SEQUENCE [LARGE SCALE GENOMIC DNA]</scope>
    <source>
        <strain evidence="3 4">CCMP1102</strain>
    </source>
</reference>
<dbReference type="Proteomes" id="UP000095751">
    <property type="component" value="Unassembled WGS sequence"/>
</dbReference>
<feature type="compositionally biased region" description="Basic residues" evidence="2">
    <location>
        <begin position="264"/>
        <end position="273"/>
    </location>
</feature>
<feature type="compositionally biased region" description="Acidic residues" evidence="2">
    <location>
        <begin position="294"/>
        <end position="305"/>
    </location>
</feature>
<evidence type="ECO:0000256" key="1">
    <source>
        <dbReference type="SAM" id="Coils"/>
    </source>
</evidence>
<keyword evidence="4" id="KW-1185">Reference proteome</keyword>
<feature type="compositionally biased region" description="Low complexity" evidence="2">
    <location>
        <begin position="313"/>
        <end position="328"/>
    </location>
</feature>
<dbReference type="KEGG" id="fcy:FRACYDRAFT_250223"/>
<sequence length="491" mass="53713">MNHNINIKEGDCDYDSNSDSNSRAVISDIAINHTTGTSSSPSTLYSVMKMDINTNNLEIKEGLCNDGNSSMKSRSISGSSVSDVACSPSTCSSLKNIETSTSRKNSMKESLQIMDRIDTDASNNTRTTTTTKAQQLLMIENEGLRIECAEDKRKIEQLEEQNEDLLLELASIKMSAFTVGSPTTTRVATTNRGNRSATGAADDTDLSSTNRRGKPQRQNSIGGEFSRADGRHTSTRRATVGGASNNDTSRARVDNKDKDLSVMKKIKPRRRISQLRCVSMHNGHGRRHSNCSTDDSDPSSDEFGGDDGGGGTSTTRSILRSRSGSGTRPALTRTFSRRVDRRASACSGGDMVRHHNQDNDNDNNYGNTNQDDGMPRLKRTFSRRVVRNKSLSDVETLLSSSSTNMNIDGNIDGNSANSTFNNNRSATRTTRRESQQSSVRTNRRRSSRNLLGSSSMHGPISGDSIHCPDDGDCTRRISASSKDLLRMFNEE</sequence>
<organism evidence="3 4">
    <name type="scientific">Fragilariopsis cylindrus CCMP1102</name>
    <dbReference type="NCBI Taxonomy" id="635003"/>
    <lineage>
        <taxon>Eukaryota</taxon>
        <taxon>Sar</taxon>
        <taxon>Stramenopiles</taxon>
        <taxon>Ochrophyta</taxon>
        <taxon>Bacillariophyta</taxon>
        <taxon>Bacillariophyceae</taxon>
        <taxon>Bacillariophycidae</taxon>
        <taxon>Bacillariales</taxon>
        <taxon>Bacillariaceae</taxon>
        <taxon>Fragilariopsis</taxon>
    </lineage>
</organism>
<name>A0A1E7ER23_9STRA</name>
<feature type="compositionally biased region" description="Basic and acidic residues" evidence="2">
    <location>
        <begin position="249"/>
        <end position="262"/>
    </location>
</feature>
<gene>
    <name evidence="3" type="ORF">FRACYDRAFT_250223</name>
</gene>
<dbReference type="EMBL" id="KV784382">
    <property type="protein sequence ID" value="OEU08003.1"/>
    <property type="molecule type" value="Genomic_DNA"/>
</dbReference>
<feature type="compositionally biased region" description="Low complexity" evidence="2">
    <location>
        <begin position="362"/>
        <end position="372"/>
    </location>
</feature>
<feature type="compositionally biased region" description="Polar residues" evidence="2">
    <location>
        <begin position="206"/>
        <end position="221"/>
    </location>
</feature>
<evidence type="ECO:0000256" key="2">
    <source>
        <dbReference type="SAM" id="MobiDB-lite"/>
    </source>
</evidence>
<dbReference type="AlphaFoldDB" id="A0A1E7ER23"/>
<dbReference type="InParanoid" id="A0A1E7ER23"/>
<evidence type="ECO:0000313" key="3">
    <source>
        <dbReference type="EMBL" id="OEU08003.1"/>
    </source>
</evidence>